<dbReference type="InterPro" id="IPR004358">
    <property type="entry name" value="Sig_transdc_His_kin-like_C"/>
</dbReference>
<dbReference type="SUPFAM" id="SSF55874">
    <property type="entry name" value="ATPase domain of HSP90 chaperone/DNA topoisomerase II/histidine kinase"/>
    <property type="match status" value="1"/>
</dbReference>
<dbReference type="EMBL" id="BMCP01000004">
    <property type="protein sequence ID" value="GGE50078.1"/>
    <property type="molecule type" value="Genomic_DNA"/>
</dbReference>
<dbReference type="InterPro" id="IPR036097">
    <property type="entry name" value="HisK_dim/P_sf"/>
</dbReference>
<feature type="domain" description="Histidine kinase" evidence="6">
    <location>
        <begin position="3"/>
        <end position="216"/>
    </location>
</feature>
<dbReference type="PANTHER" id="PTHR45339:SF1">
    <property type="entry name" value="HYBRID SIGNAL TRANSDUCTION HISTIDINE KINASE J"/>
    <property type="match status" value="1"/>
</dbReference>
<dbReference type="Gene3D" id="1.10.287.130">
    <property type="match status" value="1"/>
</dbReference>
<dbReference type="InterPro" id="IPR011006">
    <property type="entry name" value="CheY-like_superfamily"/>
</dbReference>
<comment type="catalytic activity">
    <reaction evidence="1">
        <text>ATP + protein L-histidine = ADP + protein N-phospho-L-histidine.</text>
        <dbReference type="EC" id="2.7.13.3"/>
    </reaction>
</comment>
<evidence type="ECO:0000313" key="9">
    <source>
        <dbReference type="Proteomes" id="UP000602745"/>
    </source>
</evidence>
<dbReference type="InterPro" id="IPR003594">
    <property type="entry name" value="HATPase_dom"/>
</dbReference>
<dbReference type="InterPro" id="IPR001789">
    <property type="entry name" value="Sig_transdc_resp-reg_receiver"/>
</dbReference>
<dbReference type="SMART" id="SM00388">
    <property type="entry name" value="HisKA"/>
    <property type="match status" value="1"/>
</dbReference>
<evidence type="ECO:0000313" key="8">
    <source>
        <dbReference type="EMBL" id="GGE50078.1"/>
    </source>
</evidence>
<dbReference type="PRINTS" id="PR00344">
    <property type="entry name" value="BCTRLSENSOR"/>
</dbReference>
<dbReference type="GO" id="GO:0000155">
    <property type="term" value="F:phosphorelay sensor kinase activity"/>
    <property type="evidence" value="ECO:0007669"/>
    <property type="project" value="InterPro"/>
</dbReference>
<dbReference type="InterPro" id="IPR003661">
    <property type="entry name" value="HisK_dim/P_dom"/>
</dbReference>
<dbReference type="InterPro" id="IPR005467">
    <property type="entry name" value="His_kinase_dom"/>
</dbReference>
<evidence type="ECO:0000256" key="2">
    <source>
        <dbReference type="ARBA" id="ARBA00012438"/>
    </source>
</evidence>
<evidence type="ECO:0000259" key="7">
    <source>
        <dbReference type="PROSITE" id="PS50110"/>
    </source>
</evidence>
<evidence type="ECO:0000256" key="1">
    <source>
        <dbReference type="ARBA" id="ARBA00000085"/>
    </source>
</evidence>
<name>A0A8J2YKJ7_9RHOB</name>
<dbReference type="Pfam" id="PF02518">
    <property type="entry name" value="HATPase_c"/>
    <property type="match status" value="1"/>
</dbReference>
<accession>A0A8J2YKJ7</accession>
<dbReference type="Pfam" id="PF00072">
    <property type="entry name" value="Response_reg"/>
    <property type="match status" value="1"/>
</dbReference>
<gene>
    <name evidence="8" type="ORF">GCM10007276_28980</name>
</gene>
<dbReference type="PANTHER" id="PTHR45339">
    <property type="entry name" value="HYBRID SIGNAL TRANSDUCTION HISTIDINE KINASE J"/>
    <property type="match status" value="1"/>
</dbReference>
<dbReference type="SMART" id="SM00387">
    <property type="entry name" value="HATPase_c"/>
    <property type="match status" value="1"/>
</dbReference>
<feature type="domain" description="Response regulatory" evidence="7">
    <location>
        <begin position="358"/>
        <end position="482"/>
    </location>
</feature>
<reference evidence="8" key="2">
    <citation type="submission" date="2020-09" db="EMBL/GenBank/DDBJ databases">
        <authorList>
            <person name="Sun Q."/>
            <person name="Sedlacek I."/>
        </authorList>
    </citation>
    <scope>NUCLEOTIDE SEQUENCE</scope>
    <source>
        <strain evidence="8">CCM 7684</strain>
    </source>
</reference>
<sequence>MATVTHELRTPITGVVGMTDLLLSTELSAEQATYVRAIRGSAETMHAIVGDLLDVAAIEAGEFTQISNSFAPDRLVAEIVELLAPHAQAKGLDIAGHVSPEVPALLVGDAQRLRQILVNLVGNAVKYTSTGGVGLRADPTPTGVVFAVHDTGPGIPEGDLRRLFGRFQRGMDAKGSGTGLGLSIARHLSERLGGTLDLHTVVGEGSTFTVSLPFTVESDSAGPEPWLEGAVALVAAASPFEGPWLAEALGIAGGEVALAANAELAAREIEQRDWTMIFVDQAVREPMAEALVRAARRGARVIHLITPAERRAGGTPGEYLMRPVRAQSLRDLLLRAPVAVPQKTEPPFTLDAMPQRPRALLAEDDGVNALLVRTRLEYAGWRVTAVCDGKAAVEAFDGASEADPFELAVLDLEMPKLSGFDTTAAIRRIEAARGAKHHIPIVVVTAADIQPLQEQAHGHGVDAVLPKPFDPDALSAVLSSDIMKRVG</sequence>
<reference evidence="8" key="1">
    <citation type="journal article" date="2014" name="Int. J. Syst. Evol. Microbiol.">
        <title>Complete genome sequence of Corynebacterium casei LMG S-19264T (=DSM 44701T), isolated from a smear-ripened cheese.</title>
        <authorList>
            <consortium name="US DOE Joint Genome Institute (JGI-PGF)"/>
            <person name="Walter F."/>
            <person name="Albersmeier A."/>
            <person name="Kalinowski J."/>
            <person name="Ruckert C."/>
        </authorList>
    </citation>
    <scope>NUCLEOTIDE SEQUENCE</scope>
    <source>
        <strain evidence="8">CCM 7684</strain>
    </source>
</reference>
<dbReference type="AlphaFoldDB" id="A0A8J2YKJ7"/>
<organism evidence="8 9">
    <name type="scientific">Agaricicola taiwanensis</name>
    <dbReference type="NCBI Taxonomy" id="591372"/>
    <lineage>
        <taxon>Bacteria</taxon>
        <taxon>Pseudomonadati</taxon>
        <taxon>Pseudomonadota</taxon>
        <taxon>Alphaproteobacteria</taxon>
        <taxon>Rhodobacterales</taxon>
        <taxon>Paracoccaceae</taxon>
        <taxon>Agaricicola</taxon>
    </lineage>
</organism>
<evidence type="ECO:0000256" key="4">
    <source>
        <dbReference type="ARBA" id="ARBA00023012"/>
    </source>
</evidence>
<dbReference type="CDD" id="cd17546">
    <property type="entry name" value="REC_hyHK_CKI1_RcsC-like"/>
    <property type="match status" value="1"/>
</dbReference>
<evidence type="ECO:0000259" key="6">
    <source>
        <dbReference type="PROSITE" id="PS50109"/>
    </source>
</evidence>
<evidence type="ECO:0000256" key="5">
    <source>
        <dbReference type="PROSITE-ProRule" id="PRU00169"/>
    </source>
</evidence>
<proteinExistence type="predicted"/>
<dbReference type="Pfam" id="PF00512">
    <property type="entry name" value="HisKA"/>
    <property type="match status" value="1"/>
</dbReference>
<dbReference type="SMART" id="SM00448">
    <property type="entry name" value="REC"/>
    <property type="match status" value="1"/>
</dbReference>
<keyword evidence="4" id="KW-0902">Two-component regulatory system</keyword>
<evidence type="ECO:0000256" key="3">
    <source>
        <dbReference type="ARBA" id="ARBA00022553"/>
    </source>
</evidence>
<dbReference type="InterPro" id="IPR036890">
    <property type="entry name" value="HATPase_C_sf"/>
</dbReference>
<comment type="caution">
    <text evidence="8">The sequence shown here is derived from an EMBL/GenBank/DDBJ whole genome shotgun (WGS) entry which is preliminary data.</text>
</comment>
<dbReference type="EC" id="2.7.13.3" evidence="2"/>
<dbReference type="SUPFAM" id="SSF52172">
    <property type="entry name" value="CheY-like"/>
    <property type="match status" value="1"/>
</dbReference>
<keyword evidence="3 5" id="KW-0597">Phosphoprotein</keyword>
<dbReference type="Gene3D" id="3.40.50.2300">
    <property type="match status" value="1"/>
</dbReference>
<keyword evidence="9" id="KW-1185">Reference proteome</keyword>
<protein>
    <recommendedName>
        <fullName evidence="2">histidine kinase</fullName>
        <ecNumber evidence="2">2.7.13.3</ecNumber>
    </recommendedName>
</protein>
<dbReference type="SUPFAM" id="SSF47384">
    <property type="entry name" value="Homodimeric domain of signal transducing histidine kinase"/>
    <property type="match status" value="1"/>
</dbReference>
<feature type="modified residue" description="4-aspartylphosphate" evidence="5">
    <location>
        <position position="411"/>
    </location>
</feature>
<dbReference type="PROSITE" id="PS50109">
    <property type="entry name" value="HIS_KIN"/>
    <property type="match status" value="1"/>
</dbReference>
<dbReference type="Gene3D" id="3.30.565.10">
    <property type="entry name" value="Histidine kinase-like ATPase, C-terminal domain"/>
    <property type="match status" value="1"/>
</dbReference>
<dbReference type="CDD" id="cd00082">
    <property type="entry name" value="HisKA"/>
    <property type="match status" value="1"/>
</dbReference>
<dbReference type="PROSITE" id="PS50110">
    <property type="entry name" value="RESPONSE_REGULATORY"/>
    <property type="match status" value="1"/>
</dbReference>
<dbReference type="Proteomes" id="UP000602745">
    <property type="component" value="Unassembled WGS sequence"/>
</dbReference>